<evidence type="ECO:0000313" key="2">
    <source>
        <dbReference type="Proteomes" id="UP000305511"/>
    </source>
</evidence>
<name>A0A1Q8J6R1_ENTFL</name>
<protein>
    <submittedName>
        <fullName evidence="1">Uncharacterized protein</fullName>
    </submittedName>
</protein>
<dbReference type="EMBL" id="SIYF01000109">
    <property type="protein sequence ID" value="TKK88948.1"/>
    <property type="molecule type" value="Genomic_DNA"/>
</dbReference>
<accession>A0A1Q8J6R1</accession>
<dbReference type="AlphaFoldDB" id="A0A1Q8J6R1"/>
<proteinExistence type="predicted"/>
<gene>
    <name evidence="1" type="ORF">EY666_05050</name>
</gene>
<evidence type="ECO:0000313" key="1">
    <source>
        <dbReference type="EMBL" id="TKK88948.1"/>
    </source>
</evidence>
<sequence>MVSRSFYWLLSLVERSLFKTPSFFRKKIIYFFWAFFKEFLFCGEKEKLYLSSFSTIISLYQQ</sequence>
<reference evidence="1 2" key="1">
    <citation type="submission" date="2019-02" db="EMBL/GenBank/DDBJ databases">
        <title>Bacteria dissemination in different level of health care in South Africa: the effectiveness of infections prevention and control.</title>
        <authorList>
            <person name="Shobo C."/>
            <person name="Amoako D.G."/>
            <person name="Allam M."/>
            <person name="Ismail A."/>
            <person name="Bester L.A."/>
            <person name="Essack S.Y."/>
        </authorList>
    </citation>
    <scope>NUCLEOTIDE SEQUENCE [LARGE SCALE GENOMIC DNA]</scope>
    <source>
        <strain evidence="1 2">2SIL2</strain>
    </source>
</reference>
<organism evidence="1 2">
    <name type="scientific">Enterococcus faecalis</name>
    <name type="common">Streptococcus faecalis</name>
    <dbReference type="NCBI Taxonomy" id="1351"/>
    <lineage>
        <taxon>Bacteria</taxon>
        <taxon>Bacillati</taxon>
        <taxon>Bacillota</taxon>
        <taxon>Bacilli</taxon>
        <taxon>Lactobacillales</taxon>
        <taxon>Enterococcaceae</taxon>
        <taxon>Enterococcus</taxon>
    </lineage>
</organism>
<dbReference type="Proteomes" id="UP000305511">
    <property type="component" value="Unassembled WGS sequence"/>
</dbReference>
<comment type="caution">
    <text evidence="1">The sequence shown here is derived from an EMBL/GenBank/DDBJ whole genome shotgun (WGS) entry which is preliminary data.</text>
</comment>